<keyword evidence="6 13" id="KW-1133">Transmembrane helix</keyword>
<reference evidence="15" key="1">
    <citation type="journal article" date="2019" name="Int. J. Syst. Evol. Microbiol.">
        <title>The Global Catalogue of Microorganisms (GCM) 10K type strain sequencing project: providing services to taxonomists for standard genome sequencing and annotation.</title>
        <authorList>
            <consortium name="The Broad Institute Genomics Platform"/>
            <consortium name="The Broad Institute Genome Sequencing Center for Infectious Disease"/>
            <person name="Wu L."/>
            <person name="Ma J."/>
        </authorList>
    </citation>
    <scope>NUCLEOTIDE SEQUENCE [LARGE SCALE GENOMIC DNA]</scope>
    <source>
        <strain evidence="15">CCUG 57508</strain>
    </source>
</reference>
<dbReference type="HAMAP" id="MF_00454">
    <property type="entry name" value="FluC"/>
    <property type="match status" value="1"/>
</dbReference>
<feature type="transmembrane region" description="Helical" evidence="13">
    <location>
        <begin position="64"/>
        <end position="81"/>
    </location>
</feature>
<dbReference type="EMBL" id="JBHTKH010000005">
    <property type="protein sequence ID" value="MFD1054687.1"/>
    <property type="molecule type" value="Genomic_DNA"/>
</dbReference>
<dbReference type="PANTHER" id="PTHR28259">
    <property type="entry name" value="FLUORIDE EXPORT PROTEIN 1-RELATED"/>
    <property type="match status" value="1"/>
</dbReference>
<evidence type="ECO:0000256" key="6">
    <source>
        <dbReference type="ARBA" id="ARBA00022989"/>
    </source>
</evidence>
<organism evidence="14 15">
    <name type="scientific">Terrabacter terrigena</name>
    <dbReference type="NCBI Taxonomy" id="574718"/>
    <lineage>
        <taxon>Bacteria</taxon>
        <taxon>Bacillati</taxon>
        <taxon>Actinomycetota</taxon>
        <taxon>Actinomycetes</taxon>
        <taxon>Micrococcales</taxon>
        <taxon>Intrasporangiaceae</taxon>
        <taxon>Terrabacter</taxon>
    </lineage>
</organism>
<name>A0ABW3MWU1_9MICO</name>
<keyword evidence="4 13" id="KW-0812">Transmembrane</keyword>
<feature type="transmembrane region" description="Helical" evidence="13">
    <location>
        <begin position="101"/>
        <end position="124"/>
    </location>
</feature>
<evidence type="ECO:0000313" key="14">
    <source>
        <dbReference type="EMBL" id="MFD1054687.1"/>
    </source>
</evidence>
<sequence>MTMLLLAVAGGLGAVSRFLADAFVARHNPFRMPLGTLVINVTGSLLLGLLTGLLSAGSPDSAGASVRAVLGAGFCGGYTTFSTASVETVRLWVAQDRGTGVRYAAATLFGSVGAAALGLWLGALL</sequence>
<comment type="caution">
    <text evidence="14">The sequence shown here is derived from an EMBL/GenBank/DDBJ whole genome shotgun (WGS) entry which is preliminary data.</text>
</comment>
<comment type="subcellular location">
    <subcellularLocation>
        <location evidence="1 13">Cell membrane</location>
        <topology evidence="1 13">Multi-pass membrane protein</topology>
    </subcellularLocation>
</comment>
<evidence type="ECO:0000313" key="15">
    <source>
        <dbReference type="Proteomes" id="UP001597046"/>
    </source>
</evidence>
<accession>A0ABW3MWU1</accession>
<evidence type="ECO:0000256" key="1">
    <source>
        <dbReference type="ARBA" id="ARBA00004651"/>
    </source>
</evidence>
<evidence type="ECO:0000256" key="4">
    <source>
        <dbReference type="ARBA" id="ARBA00022692"/>
    </source>
</evidence>
<dbReference type="NCBIfam" id="TIGR00494">
    <property type="entry name" value="crcB"/>
    <property type="match status" value="1"/>
</dbReference>
<keyword evidence="3 13" id="KW-1003">Cell membrane</keyword>
<keyword evidence="7 13" id="KW-0406">Ion transport</keyword>
<dbReference type="InterPro" id="IPR003691">
    <property type="entry name" value="FluC"/>
</dbReference>
<evidence type="ECO:0000256" key="2">
    <source>
        <dbReference type="ARBA" id="ARBA00022448"/>
    </source>
</evidence>
<dbReference type="Pfam" id="PF02537">
    <property type="entry name" value="CRCB"/>
    <property type="match status" value="1"/>
</dbReference>
<comment type="catalytic activity">
    <reaction evidence="11">
        <text>fluoride(in) = fluoride(out)</text>
        <dbReference type="Rhea" id="RHEA:76159"/>
        <dbReference type="ChEBI" id="CHEBI:17051"/>
    </reaction>
    <physiologicalReaction direction="left-to-right" evidence="11">
        <dbReference type="Rhea" id="RHEA:76160"/>
    </physiologicalReaction>
</comment>
<keyword evidence="15" id="KW-1185">Reference proteome</keyword>
<comment type="activity regulation">
    <text evidence="13">Na(+) is not transported, but it plays an essential structural role and its presence is essential for fluoride channel function.</text>
</comment>
<feature type="binding site" evidence="13">
    <location>
        <position position="79"/>
    </location>
    <ligand>
        <name>Na(+)</name>
        <dbReference type="ChEBI" id="CHEBI:29101"/>
        <note>structural</note>
    </ligand>
</feature>
<evidence type="ECO:0000256" key="11">
    <source>
        <dbReference type="ARBA" id="ARBA00035585"/>
    </source>
</evidence>
<dbReference type="RefSeq" id="WP_386052591.1">
    <property type="nucleotide sequence ID" value="NZ_JBHTKH010000005.1"/>
</dbReference>
<keyword evidence="9 13" id="KW-0407">Ion channel</keyword>
<comment type="similarity">
    <text evidence="10 13">Belongs to the fluoride channel Fluc/FEX (TC 1.A.43) family.</text>
</comment>
<comment type="function">
    <text evidence="12 13">Fluoride-specific ion channel. Important for reducing fluoride concentration in the cell, thus reducing its toxicity.</text>
</comment>
<keyword evidence="2 13" id="KW-0813">Transport</keyword>
<evidence type="ECO:0000256" key="3">
    <source>
        <dbReference type="ARBA" id="ARBA00022475"/>
    </source>
</evidence>
<feature type="binding site" evidence="13">
    <location>
        <position position="76"/>
    </location>
    <ligand>
        <name>Na(+)</name>
        <dbReference type="ChEBI" id="CHEBI:29101"/>
        <note>structural</note>
    </ligand>
</feature>
<evidence type="ECO:0000256" key="8">
    <source>
        <dbReference type="ARBA" id="ARBA00023136"/>
    </source>
</evidence>
<proteinExistence type="inferred from homology"/>
<keyword evidence="8 13" id="KW-0472">Membrane</keyword>
<protein>
    <recommendedName>
        <fullName evidence="13">Fluoride-specific ion channel FluC</fullName>
    </recommendedName>
</protein>
<keyword evidence="13" id="KW-0915">Sodium</keyword>
<feature type="transmembrane region" description="Helical" evidence="13">
    <location>
        <begin position="36"/>
        <end position="57"/>
    </location>
</feature>
<evidence type="ECO:0000256" key="10">
    <source>
        <dbReference type="ARBA" id="ARBA00035120"/>
    </source>
</evidence>
<evidence type="ECO:0000256" key="9">
    <source>
        <dbReference type="ARBA" id="ARBA00023303"/>
    </source>
</evidence>
<evidence type="ECO:0000256" key="5">
    <source>
        <dbReference type="ARBA" id="ARBA00022723"/>
    </source>
</evidence>
<gene>
    <name evidence="13 14" type="primary">crcB</name>
    <name evidence="13" type="synonym">fluC</name>
    <name evidence="14" type="ORF">ACFQ2V_10250</name>
</gene>
<dbReference type="Proteomes" id="UP001597046">
    <property type="component" value="Unassembled WGS sequence"/>
</dbReference>
<evidence type="ECO:0000256" key="12">
    <source>
        <dbReference type="ARBA" id="ARBA00049940"/>
    </source>
</evidence>
<evidence type="ECO:0000256" key="13">
    <source>
        <dbReference type="HAMAP-Rule" id="MF_00454"/>
    </source>
</evidence>
<evidence type="ECO:0000256" key="7">
    <source>
        <dbReference type="ARBA" id="ARBA00023065"/>
    </source>
</evidence>
<dbReference type="PANTHER" id="PTHR28259:SF16">
    <property type="entry name" value="FLUORIDE-SPECIFIC ION CHANNEL FLUC 2"/>
    <property type="match status" value="1"/>
</dbReference>
<keyword evidence="5 13" id="KW-0479">Metal-binding</keyword>